<sequence length="70" mass="8154">MHFYRVEKVLWLLLLSNLQQHTEIQQLFLYVLEDIKLLSKWHNDILPPMGQAANGKPTLLHLSVGERMGS</sequence>
<accession>A0A0D8JDD0</accession>
<protein>
    <submittedName>
        <fullName evidence="1">Uncharacterized protein</fullName>
    </submittedName>
</protein>
<evidence type="ECO:0000313" key="2">
    <source>
        <dbReference type="Proteomes" id="UP000032544"/>
    </source>
</evidence>
<dbReference type="Proteomes" id="UP000032544">
    <property type="component" value="Unassembled WGS sequence"/>
</dbReference>
<dbReference type="AlphaFoldDB" id="A0A0D8JDD0"/>
<name>A0A0D8JDD0_9BACT</name>
<reference evidence="1 2" key="1">
    <citation type="submission" date="2014-09" db="EMBL/GenBank/DDBJ databases">
        <title>Draft Genome Sequence of Draconibacterium sp. JN14CK-3.</title>
        <authorList>
            <person name="Dong C."/>
            <person name="Lai Q."/>
            <person name="Shao Z."/>
        </authorList>
    </citation>
    <scope>NUCLEOTIDE SEQUENCE [LARGE SCALE GENOMIC DNA]</scope>
    <source>
        <strain evidence="1 2">JN14CK-3</strain>
    </source>
</reference>
<evidence type="ECO:0000313" key="1">
    <source>
        <dbReference type="EMBL" id="KJF44606.1"/>
    </source>
</evidence>
<organism evidence="1 2">
    <name type="scientific">Draconibacterium sediminis</name>
    <dbReference type="NCBI Taxonomy" id="1544798"/>
    <lineage>
        <taxon>Bacteria</taxon>
        <taxon>Pseudomonadati</taxon>
        <taxon>Bacteroidota</taxon>
        <taxon>Bacteroidia</taxon>
        <taxon>Marinilabiliales</taxon>
        <taxon>Prolixibacteraceae</taxon>
        <taxon>Draconibacterium</taxon>
    </lineage>
</organism>
<dbReference type="STRING" id="1544798.LH29_03815"/>
<dbReference type="EMBL" id="JRHC01000001">
    <property type="protein sequence ID" value="KJF44606.1"/>
    <property type="molecule type" value="Genomic_DNA"/>
</dbReference>
<gene>
    <name evidence="1" type="ORF">LH29_03815</name>
</gene>
<proteinExistence type="predicted"/>
<comment type="caution">
    <text evidence="1">The sequence shown here is derived from an EMBL/GenBank/DDBJ whole genome shotgun (WGS) entry which is preliminary data.</text>
</comment>
<keyword evidence="2" id="KW-1185">Reference proteome</keyword>